<reference evidence="1 2" key="1">
    <citation type="submission" date="2024-02" db="EMBL/GenBank/DDBJ databases">
        <authorList>
            <person name="Vignale AGUSTIN F."/>
            <person name="Sosa J E."/>
            <person name="Modenutti C."/>
        </authorList>
    </citation>
    <scope>NUCLEOTIDE SEQUENCE [LARGE SCALE GENOMIC DNA]</scope>
</reference>
<dbReference type="Proteomes" id="UP001642360">
    <property type="component" value="Unassembled WGS sequence"/>
</dbReference>
<sequence>QCTFVTLAIGLFYDNSMGSSIPQWLHAPHVPQVIGSGDWLLSSPNFSAWVLANGDLMFCAEEDQSGMKELNKVYISVEGNDQVL</sequence>
<evidence type="ECO:0000313" key="2">
    <source>
        <dbReference type="Proteomes" id="UP001642360"/>
    </source>
</evidence>
<dbReference type="EMBL" id="CAUOFW020002895">
    <property type="protein sequence ID" value="CAK9156678.1"/>
    <property type="molecule type" value="Genomic_DNA"/>
</dbReference>
<comment type="caution">
    <text evidence="1">The sequence shown here is derived from an EMBL/GenBank/DDBJ whole genome shotgun (WGS) entry which is preliminary data.</text>
</comment>
<protein>
    <submittedName>
        <fullName evidence="1">Uncharacterized protein</fullName>
    </submittedName>
</protein>
<name>A0ABC8SHL0_9AQUA</name>
<keyword evidence="2" id="KW-1185">Reference proteome</keyword>
<dbReference type="AlphaFoldDB" id="A0ABC8SHL0"/>
<feature type="non-terminal residue" evidence="1">
    <location>
        <position position="1"/>
    </location>
</feature>
<gene>
    <name evidence="1" type="ORF">ILEXP_LOCUS25225</name>
</gene>
<organism evidence="1 2">
    <name type="scientific">Ilex paraguariensis</name>
    <name type="common">yerba mate</name>
    <dbReference type="NCBI Taxonomy" id="185542"/>
    <lineage>
        <taxon>Eukaryota</taxon>
        <taxon>Viridiplantae</taxon>
        <taxon>Streptophyta</taxon>
        <taxon>Embryophyta</taxon>
        <taxon>Tracheophyta</taxon>
        <taxon>Spermatophyta</taxon>
        <taxon>Magnoliopsida</taxon>
        <taxon>eudicotyledons</taxon>
        <taxon>Gunneridae</taxon>
        <taxon>Pentapetalae</taxon>
        <taxon>asterids</taxon>
        <taxon>campanulids</taxon>
        <taxon>Aquifoliales</taxon>
        <taxon>Aquifoliaceae</taxon>
        <taxon>Ilex</taxon>
    </lineage>
</organism>
<evidence type="ECO:0000313" key="1">
    <source>
        <dbReference type="EMBL" id="CAK9156678.1"/>
    </source>
</evidence>
<accession>A0ABC8SHL0</accession>
<proteinExistence type="predicted"/>